<name>A0ABP1R195_9HEXA</name>
<feature type="coiled-coil region" evidence="1">
    <location>
        <begin position="27"/>
        <end position="80"/>
    </location>
</feature>
<evidence type="ECO:0000313" key="4">
    <source>
        <dbReference type="Proteomes" id="UP001642540"/>
    </source>
</evidence>
<organism evidence="3 4">
    <name type="scientific">Orchesella dallaii</name>
    <dbReference type="NCBI Taxonomy" id="48710"/>
    <lineage>
        <taxon>Eukaryota</taxon>
        <taxon>Metazoa</taxon>
        <taxon>Ecdysozoa</taxon>
        <taxon>Arthropoda</taxon>
        <taxon>Hexapoda</taxon>
        <taxon>Collembola</taxon>
        <taxon>Entomobryomorpha</taxon>
        <taxon>Entomobryoidea</taxon>
        <taxon>Orchesellidae</taxon>
        <taxon>Orchesellinae</taxon>
        <taxon>Orchesella</taxon>
    </lineage>
</organism>
<feature type="signal peptide" evidence="2">
    <location>
        <begin position="1"/>
        <end position="16"/>
    </location>
</feature>
<evidence type="ECO:0000256" key="1">
    <source>
        <dbReference type="SAM" id="Coils"/>
    </source>
</evidence>
<feature type="chain" id="PRO_5047004044" evidence="2">
    <location>
        <begin position="17"/>
        <end position="128"/>
    </location>
</feature>
<evidence type="ECO:0000256" key="2">
    <source>
        <dbReference type="SAM" id="SignalP"/>
    </source>
</evidence>
<accession>A0ABP1R195</accession>
<protein>
    <submittedName>
        <fullName evidence="3">Uncharacterized protein</fullName>
    </submittedName>
</protein>
<sequence length="128" mass="14890">MFLLFLIIIANNGTQQCTSMSRANAPVEKLEEELRAKDTIIKSMQKDPMVVSLKAKDLEIRQLQEQLQDREAEIELVNMKILYNKYLHNKNGGRCLLKLGHARSRIIDIEDNVNRLKFLFNKKILTAY</sequence>
<comment type="caution">
    <text evidence="3">The sequence shown here is derived from an EMBL/GenBank/DDBJ whole genome shotgun (WGS) entry which is preliminary data.</text>
</comment>
<keyword evidence="4" id="KW-1185">Reference proteome</keyword>
<dbReference type="Proteomes" id="UP001642540">
    <property type="component" value="Unassembled WGS sequence"/>
</dbReference>
<proteinExistence type="predicted"/>
<evidence type="ECO:0000313" key="3">
    <source>
        <dbReference type="EMBL" id="CAL8117353.1"/>
    </source>
</evidence>
<keyword evidence="2" id="KW-0732">Signal</keyword>
<gene>
    <name evidence="3" type="ORF">ODALV1_LOCUS17652</name>
</gene>
<reference evidence="3 4" key="1">
    <citation type="submission" date="2024-08" db="EMBL/GenBank/DDBJ databases">
        <authorList>
            <person name="Cucini C."/>
            <person name="Frati F."/>
        </authorList>
    </citation>
    <scope>NUCLEOTIDE SEQUENCE [LARGE SCALE GENOMIC DNA]</scope>
</reference>
<dbReference type="EMBL" id="CAXLJM020000054">
    <property type="protein sequence ID" value="CAL8117353.1"/>
    <property type="molecule type" value="Genomic_DNA"/>
</dbReference>
<keyword evidence="1" id="KW-0175">Coiled coil</keyword>